<protein>
    <submittedName>
        <fullName evidence="1">RNA-directed DNA polymerase, eukaryota, Reverse transcriptase zinc-binding domain protein</fullName>
    </submittedName>
</protein>
<keyword evidence="1" id="KW-0808">Transferase</keyword>
<keyword evidence="2" id="KW-1185">Reference proteome</keyword>
<evidence type="ECO:0000313" key="1">
    <source>
        <dbReference type="EMBL" id="PWA54956.1"/>
    </source>
</evidence>
<comment type="caution">
    <text evidence="1">The sequence shown here is derived from an EMBL/GenBank/DDBJ whole genome shotgun (WGS) entry which is preliminary data.</text>
</comment>
<gene>
    <name evidence="1" type="ORF">CTI12_AA430140</name>
</gene>
<reference evidence="1 2" key="1">
    <citation type="journal article" date="2018" name="Mol. Plant">
        <title>The genome of Artemisia annua provides insight into the evolution of Asteraceae family and artemisinin biosynthesis.</title>
        <authorList>
            <person name="Shen Q."/>
            <person name="Zhang L."/>
            <person name="Liao Z."/>
            <person name="Wang S."/>
            <person name="Yan T."/>
            <person name="Shi P."/>
            <person name="Liu M."/>
            <person name="Fu X."/>
            <person name="Pan Q."/>
            <person name="Wang Y."/>
            <person name="Lv Z."/>
            <person name="Lu X."/>
            <person name="Zhang F."/>
            <person name="Jiang W."/>
            <person name="Ma Y."/>
            <person name="Chen M."/>
            <person name="Hao X."/>
            <person name="Li L."/>
            <person name="Tang Y."/>
            <person name="Lv G."/>
            <person name="Zhou Y."/>
            <person name="Sun X."/>
            <person name="Brodelius P.E."/>
            <person name="Rose J.K.C."/>
            <person name="Tang K."/>
        </authorList>
    </citation>
    <scope>NUCLEOTIDE SEQUENCE [LARGE SCALE GENOMIC DNA]</scope>
    <source>
        <strain evidence="2">cv. Huhao1</strain>
        <tissue evidence="1">Leaf</tissue>
    </source>
</reference>
<name>A0A2U1M119_ARTAN</name>
<dbReference type="Proteomes" id="UP000245207">
    <property type="component" value="Unassembled WGS sequence"/>
</dbReference>
<accession>A0A2U1M119</accession>
<dbReference type="GO" id="GO:0003964">
    <property type="term" value="F:RNA-directed DNA polymerase activity"/>
    <property type="evidence" value="ECO:0007669"/>
    <property type="project" value="UniProtKB-KW"/>
</dbReference>
<keyword evidence="1" id="KW-0548">Nucleotidyltransferase</keyword>
<dbReference type="PANTHER" id="PTHR33116:SF78">
    <property type="entry name" value="OS12G0587133 PROTEIN"/>
    <property type="match status" value="1"/>
</dbReference>
<dbReference type="AlphaFoldDB" id="A0A2U1M119"/>
<organism evidence="1 2">
    <name type="scientific">Artemisia annua</name>
    <name type="common">Sweet wormwood</name>
    <dbReference type="NCBI Taxonomy" id="35608"/>
    <lineage>
        <taxon>Eukaryota</taxon>
        <taxon>Viridiplantae</taxon>
        <taxon>Streptophyta</taxon>
        <taxon>Embryophyta</taxon>
        <taxon>Tracheophyta</taxon>
        <taxon>Spermatophyta</taxon>
        <taxon>Magnoliopsida</taxon>
        <taxon>eudicotyledons</taxon>
        <taxon>Gunneridae</taxon>
        <taxon>Pentapetalae</taxon>
        <taxon>asterids</taxon>
        <taxon>campanulids</taxon>
        <taxon>Asterales</taxon>
        <taxon>Asteraceae</taxon>
        <taxon>Asteroideae</taxon>
        <taxon>Anthemideae</taxon>
        <taxon>Artemisiinae</taxon>
        <taxon>Artemisia</taxon>
    </lineage>
</organism>
<keyword evidence="1" id="KW-0695">RNA-directed DNA polymerase</keyword>
<dbReference type="PANTHER" id="PTHR33116">
    <property type="entry name" value="REVERSE TRANSCRIPTASE ZINC-BINDING DOMAIN-CONTAINING PROTEIN-RELATED-RELATED"/>
    <property type="match status" value="1"/>
</dbReference>
<dbReference type="STRING" id="35608.A0A2U1M119"/>
<dbReference type="EMBL" id="PKPP01006910">
    <property type="protein sequence ID" value="PWA54956.1"/>
    <property type="molecule type" value="Genomic_DNA"/>
</dbReference>
<sequence>MLCICEQKKKQRIAIFGAEEKGKANWLVKYIMKFDWLLHPTRGHWEKKSKNLEICKNLKCFQDASGLAINLAKSCIYGVGLSVGKSMHKSEGWGEVKSCMTNRLSVWKSKLLSIGGRSVLAKAVLGSLPLYYLSLFRAPINVIDSLERMRSRFFWGFKEDEKGMVWISWKNTIASRDMGGLGFGSLRAKNLSLIGKWRWRFLKEKDALWRKVIRNIFGDDGGFTNMDLTGVDGSVTREGLWRGLIKS</sequence>
<proteinExistence type="predicted"/>
<evidence type="ECO:0000313" key="2">
    <source>
        <dbReference type="Proteomes" id="UP000245207"/>
    </source>
</evidence>
<dbReference type="OrthoDB" id="1743609at2759"/>